<reference evidence="1" key="2">
    <citation type="submission" date="2021-09" db="EMBL/GenBank/DDBJ databases">
        <authorList>
            <person name="Gilroy R."/>
        </authorList>
    </citation>
    <scope>NUCLEOTIDE SEQUENCE</scope>
    <source>
        <strain evidence="1">CHK179-5677</strain>
    </source>
</reference>
<organism evidence="1 2">
    <name type="scientific">Pseudoflavonifractor capillosus</name>
    <dbReference type="NCBI Taxonomy" id="106588"/>
    <lineage>
        <taxon>Bacteria</taxon>
        <taxon>Bacillati</taxon>
        <taxon>Bacillota</taxon>
        <taxon>Clostridia</taxon>
        <taxon>Eubacteriales</taxon>
        <taxon>Oscillospiraceae</taxon>
        <taxon>Pseudoflavonifractor</taxon>
    </lineage>
</organism>
<dbReference type="RefSeq" id="WP_295369720.1">
    <property type="nucleotide sequence ID" value="NZ_DYUC01000125.1"/>
</dbReference>
<protein>
    <submittedName>
        <fullName evidence="1">DUF6514 family protein</fullName>
    </submittedName>
</protein>
<gene>
    <name evidence="1" type="ORF">K8V01_12315</name>
</gene>
<sequence>MREMFAGTQEEQGEDGSTVQCDYYVLIDQMEVGGSFVCESYGVGIAIPGGERTDLPNITTSAARIDELMELLIRNAVTPASLRDVVEDWL</sequence>
<name>A0A921MNW8_9FIRM</name>
<dbReference type="AlphaFoldDB" id="A0A921MNW8"/>
<dbReference type="InterPro" id="IPR017016">
    <property type="entry name" value="UCP033595"/>
</dbReference>
<dbReference type="Pfam" id="PF20124">
    <property type="entry name" value="DUF6514"/>
    <property type="match status" value="1"/>
</dbReference>
<evidence type="ECO:0000313" key="1">
    <source>
        <dbReference type="EMBL" id="HJG87780.1"/>
    </source>
</evidence>
<accession>A0A921MNW8</accession>
<dbReference type="Proteomes" id="UP000760668">
    <property type="component" value="Unassembled WGS sequence"/>
</dbReference>
<dbReference type="EMBL" id="DYUC01000125">
    <property type="protein sequence ID" value="HJG87780.1"/>
    <property type="molecule type" value="Genomic_DNA"/>
</dbReference>
<reference evidence="1" key="1">
    <citation type="journal article" date="2021" name="PeerJ">
        <title>Extensive microbial diversity within the chicken gut microbiome revealed by metagenomics and culture.</title>
        <authorList>
            <person name="Gilroy R."/>
            <person name="Ravi A."/>
            <person name="Getino M."/>
            <person name="Pursley I."/>
            <person name="Horton D.L."/>
            <person name="Alikhan N.F."/>
            <person name="Baker D."/>
            <person name="Gharbi K."/>
            <person name="Hall N."/>
            <person name="Watson M."/>
            <person name="Adriaenssens E.M."/>
            <person name="Foster-Nyarko E."/>
            <person name="Jarju S."/>
            <person name="Secka A."/>
            <person name="Antonio M."/>
            <person name="Oren A."/>
            <person name="Chaudhuri R.R."/>
            <person name="La Ragione R."/>
            <person name="Hildebrand F."/>
            <person name="Pallen M.J."/>
        </authorList>
    </citation>
    <scope>NUCLEOTIDE SEQUENCE</scope>
    <source>
        <strain evidence="1">CHK179-5677</strain>
    </source>
</reference>
<proteinExistence type="predicted"/>
<evidence type="ECO:0000313" key="2">
    <source>
        <dbReference type="Proteomes" id="UP000760668"/>
    </source>
</evidence>
<comment type="caution">
    <text evidence="1">The sequence shown here is derived from an EMBL/GenBank/DDBJ whole genome shotgun (WGS) entry which is preliminary data.</text>
</comment>